<protein>
    <recommendedName>
        <fullName evidence="5">Cytochrome c-type biogenesis protein CcmE</fullName>
    </recommendedName>
</protein>
<evidence type="ECO:0000256" key="1">
    <source>
        <dbReference type="ARBA" id="ARBA00004370"/>
    </source>
</evidence>
<name>A0A382LNN6_9ZZZZ</name>
<dbReference type="SUPFAM" id="SSF82093">
    <property type="entry name" value="Heme chaperone CcmE"/>
    <property type="match status" value="1"/>
</dbReference>
<dbReference type="GO" id="GO:0017003">
    <property type="term" value="P:protein-heme linkage"/>
    <property type="evidence" value="ECO:0007669"/>
    <property type="project" value="InterPro"/>
</dbReference>
<dbReference type="EMBL" id="UINC01087470">
    <property type="protein sequence ID" value="SVC36857.1"/>
    <property type="molecule type" value="Genomic_DNA"/>
</dbReference>
<comment type="subcellular location">
    <subcellularLocation>
        <location evidence="1">Membrane</location>
    </subcellularLocation>
</comment>
<dbReference type="InterPro" id="IPR004329">
    <property type="entry name" value="CcmE"/>
</dbReference>
<dbReference type="GO" id="GO:0005886">
    <property type="term" value="C:plasma membrane"/>
    <property type="evidence" value="ECO:0007669"/>
    <property type="project" value="InterPro"/>
</dbReference>
<evidence type="ECO:0008006" key="5">
    <source>
        <dbReference type="Google" id="ProtNLM"/>
    </source>
</evidence>
<gene>
    <name evidence="4" type="ORF">METZ01_LOCUS289711</name>
</gene>
<dbReference type="GO" id="GO:0020037">
    <property type="term" value="F:heme binding"/>
    <property type="evidence" value="ECO:0007669"/>
    <property type="project" value="InterPro"/>
</dbReference>
<dbReference type="InterPro" id="IPR012340">
    <property type="entry name" value="NA-bd_OB-fold"/>
</dbReference>
<evidence type="ECO:0000313" key="4">
    <source>
        <dbReference type="EMBL" id="SVC36857.1"/>
    </source>
</evidence>
<evidence type="ECO:0000256" key="3">
    <source>
        <dbReference type="SAM" id="Phobius"/>
    </source>
</evidence>
<reference evidence="4" key="1">
    <citation type="submission" date="2018-05" db="EMBL/GenBank/DDBJ databases">
        <authorList>
            <person name="Lanie J.A."/>
            <person name="Ng W.-L."/>
            <person name="Kazmierczak K.M."/>
            <person name="Andrzejewski T.M."/>
            <person name="Davidsen T.M."/>
            <person name="Wayne K.J."/>
            <person name="Tettelin H."/>
            <person name="Glass J.I."/>
            <person name="Rusch D."/>
            <person name="Podicherti R."/>
            <person name="Tsui H.-C.T."/>
            <person name="Winkler M.E."/>
        </authorList>
    </citation>
    <scope>NUCLEOTIDE SEQUENCE</scope>
</reference>
<feature type="transmembrane region" description="Helical" evidence="3">
    <location>
        <begin position="7"/>
        <end position="26"/>
    </location>
</feature>
<keyword evidence="3" id="KW-0812">Transmembrane</keyword>
<evidence type="ECO:0000256" key="2">
    <source>
        <dbReference type="ARBA" id="ARBA00023136"/>
    </source>
</evidence>
<dbReference type="InterPro" id="IPR036127">
    <property type="entry name" value="CcmE-like_sf"/>
</dbReference>
<organism evidence="4">
    <name type="scientific">marine metagenome</name>
    <dbReference type="NCBI Taxonomy" id="408172"/>
    <lineage>
        <taxon>unclassified sequences</taxon>
        <taxon>metagenomes</taxon>
        <taxon>ecological metagenomes</taxon>
    </lineage>
</organism>
<dbReference type="Pfam" id="PF03100">
    <property type="entry name" value="CcmE"/>
    <property type="match status" value="1"/>
</dbReference>
<dbReference type="AlphaFoldDB" id="A0A382LNN6"/>
<dbReference type="Gene3D" id="2.40.50.140">
    <property type="entry name" value="Nucleic acid-binding proteins"/>
    <property type="match status" value="1"/>
</dbReference>
<keyword evidence="3" id="KW-1133">Transmembrane helix</keyword>
<accession>A0A382LNN6</accession>
<proteinExistence type="predicted"/>
<keyword evidence="2 3" id="KW-0472">Membrane</keyword>
<dbReference type="GO" id="GO:0017004">
    <property type="term" value="P:cytochrome complex assembly"/>
    <property type="evidence" value="ECO:0007669"/>
    <property type="project" value="InterPro"/>
</dbReference>
<sequence length="142" mass="16384">MRNNRKFFVGLAGVGTVMTYLIWTGVNQTMVYYFTPIELMARVKEDPAFHQMGIKVSGRIQQGSWERIGEEYNHRFTVVDLEDESVTFPVEYRDRLPDTFNDNEVVDVVVEGRFREDGVFDATLVLTKCGSRYEATQEELIG</sequence>